<reference evidence="1 2" key="1">
    <citation type="submission" date="2019-01" db="EMBL/GenBank/DDBJ databases">
        <title>Draft Genome and Complete Hox-Cluster Characterization of the Sterlet Sturgeon (Acipenser ruthenus).</title>
        <authorList>
            <person name="Wei Q."/>
        </authorList>
    </citation>
    <scope>NUCLEOTIDE SEQUENCE [LARGE SCALE GENOMIC DNA]</scope>
    <source>
        <strain evidence="1">WHYD16114868_AA</strain>
        <tissue evidence="1">Blood</tissue>
    </source>
</reference>
<organism evidence="1 2">
    <name type="scientific">Acipenser ruthenus</name>
    <name type="common">Sterlet sturgeon</name>
    <dbReference type="NCBI Taxonomy" id="7906"/>
    <lineage>
        <taxon>Eukaryota</taxon>
        <taxon>Metazoa</taxon>
        <taxon>Chordata</taxon>
        <taxon>Craniata</taxon>
        <taxon>Vertebrata</taxon>
        <taxon>Euteleostomi</taxon>
        <taxon>Actinopterygii</taxon>
        <taxon>Chondrostei</taxon>
        <taxon>Acipenseriformes</taxon>
        <taxon>Acipenseridae</taxon>
        <taxon>Acipenser</taxon>
    </lineage>
</organism>
<accession>A0A662YQT8</accession>
<name>A0A662YQT8_ACIRT</name>
<keyword evidence="2" id="KW-1185">Reference proteome</keyword>
<evidence type="ECO:0000313" key="2">
    <source>
        <dbReference type="Proteomes" id="UP000289886"/>
    </source>
</evidence>
<sequence length="178" mass="20985">MDLETKLQNAIDEIDQLENRLCRNNLRIINFPEDIEKYNMTTYLVSRIAAKFAIQLEESDIESAHRIRRKDKAATFPRMTVFKLHHFQKKVEILKALRSAAELCIQDRTVRIVPDLSSRLRKHRGAFRPLRNQLDKIGIKSQVRHPATLWIWDGNYLRQFETPQEATESLKSKYPDIV</sequence>
<evidence type="ECO:0008006" key="3">
    <source>
        <dbReference type="Google" id="ProtNLM"/>
    </source>
</evidence>
<dbReference type="AlphaFoldDB" id="A0A662YQT8"/>
<comment type="caution">
    <text evidence="1">The sequence shown here is derived from an EMBL/GenBank/DDBJ whole genome shotgun (WGS) entry which is preliminary data.</text>
</comment>
<dbReference type="Gene3D" id="3.30.70.1820">
    <property type="entry name" value="L1 transposable element, RRM domain"/>
    <property type="match status" value="1"/>
</dbReference>
<dbReference type="Proteomes" id="UP000289886">
    <property type="component" value="Unassembled WGS sequence"/>
</dbReference>
<dbReference type="PANTHER" id="PTHR11505">
    <property type="entry name" value="L1 TRANSPOSABLE ELEMENT-RELATED"/>
    <property type="match status" value="1"/>
</dbReference>
<protein>
    <recommendedName>
        <fullName evidence="3">LINE-1 type transposase domain-containing protein 1</fullName>
    </recommendedName>
</protein>
<gene>
    <name evidence="1" type="ORF">EOD39_13935</name>
</gene>
<dbReference type="EMBL" id="SCEB01000922">
    <property type="protein sequence ID" value="RXM97828.1"/>
    <property type="molecule type" value="Genomic_DNA"/>
</dbReference>
<evidence type="ECO:0000313" key="1">
    <source>
        <dbReference type="EMBL" id="RXM97828.1"/>
    </source>
</evidence>
<dbReference type="InterPro" id="IPR004244">
    <property type="entry name" value="Transposase_22"/>
</dbReference>
<proteinExistence type="predicted"/>